<dbReference type="CDD" id="cd05831">
    <property type="entry name" value="Ribosomal_P1"/>
    <property type="match status" value="1"/>
</dbReference>
<dbReference type="PANTHER" id="PTHR45696:SF10">
    <property type="entry name" value="LARGE RIBOSOMAL SUBUNIT PROTEIN P1"/>
    <property type="match status" value="1"/>
</dbReference>
<dbReference type="GO" id="GO:0046983">
    <property type="term" value="F:protein dimerization activity"/>
    <property type="evidence" value="ECO:0007669"/>
    <property type="project" value="InterPro"/>
</dbReference>
<dbReference type="GO" id="GO:0002181">
    <property type="term" value="P:cytoplasmic translation"/>
    <property type="evidence" value="ECO:0000318"/>
    <property type="project" value="GO_Central"/>
</dbReference>
<keyword evidence="5" id="KW-0687">Ribonucleoprotein</keyword>
<dbReference type="InterPro" id="IPR012337">
    <property type="entry name" value="RNaseH-like_sf"/>
</dbReference>
<dbReference type="HAMAP" id="MF_01478">
    <property type="entry name" value="Ribosomal_L12_arch"/>
    <property type="match status" value="1"/>
</dbReference>
<evidence type="ECO:0000259" key="8">
    <source>
        <dbReference type="Pfam" id="PF05699"/>
    </source>
</evidence>
<dbReference type="InterPro" id="IPR027534">
    <property type="entry name" value="Ribosomal_P1/P2"/>
</dbReference>
<accession>A0A9R1XMY3</accession>
<dbReference type="Pfam" id="PF04937">
    <property type="entry name" value="DUF659"/>
    <property type="match status" value="1"/>
</dbReference>
<proteinExistence type="inferred from homology"/>
<evidence type="ECO:0000256" key="6">
    <source>
        <dbReference type="SAM" id="MobiDB-lite"/>
    </source>
</evidence>
<feature type="domain" description="DUF659" evidence="7">
    <location>
        <begin position="226"/>
        <end position="378"/>
    </location>
</feature>
<dbReference type="InterPro" id="IPR038716">
    <property type="entry name" value="P1/P2_N_sf"/>
</dbReference>
<comment type="subunit">
    <text evidence="3">P1 and P2 exist as dimers at the large ribosomal subunit.</text>
</comment>
<evidence type="ECO:0000259" key="7">
    <source>
        <dbReference type="Pfam" id="PF04937"/>
    </source>
</evidence>
<reference evidence="9 10" key="1">
    <citation type="journal article" date="2017" name="Nat. Commun.">
        <title>Genome assembly with in vitro proximity ligation data and whole-genome triplication in lettuce.</title>
        <authorList>
            <person name="Reyes-Chin-Wo S."/>
            <person name="Wang Z."/>
            <person name="Yang X."/>
            <person name="Kozik A."/>
            <person name="Arikit S."/>
            <person name="Song C."/>
            <person name="Xia L."/>
            <person name="Froenicke L."/>
            <person name="Lavelle D.O."/>
            <person name="Truco M.J."/>
            <person name="Xia R."/>
            <person name="Zhu S."/>
            <person name="Xu C."/>
            <person name="Xu H."/>
            <person name="Xu X."/>
            <person name="Cox K."/>
            <person name="Korf I."/>
            <person name="Meyers B.C."/>
            <person name="Michelmore R.W."/>
        </authorList>
    </citation>
    <scope>NUCLEOTIDE SEQUENCE [LARGE SCALE GENOMIC DNA]</scope>
    <source>
        <strain evidence="10">cv. Salinas</strain>
        <tissue evidence="9">Seedlings</tissue>
    </source>
</reference>
<comment type="caution">
    <text evidence="9">The sequence shown here is derived from an EMBL/GenBank/DDBJ whole genome shotgun (WGS) entry which is preliminary data.</text>
</comment>
<evidence type="ECO:0000256" key="3">
    <source>
        <dbReference type="ARBA" id="ARBA00011266"/>
    </source>
</evidence>
<feature type="domain" description="HAT C-terminal dimerisation" evidence="8">
    <location>
        <begin position="606"/>
        <end position="674"/>
    </location>
</feature>
<dbReference type="GO" id="GO:0003735">
    <property type="term" value="F:structural constituent of ribosome"/>
    <property type="evidence" value="ECO:0000318"/>
    <property type="project" value="GO_Central"/>
</dbReference>
<dbReference type="Proteomes" id="UP000235145">
    <property type="component" value="Unassembled WGS sequence"/>
</dbReference>
<sequence length="884" mass="99338">MSLINCELTNMDANSSHASVNPPTTTTPTTNTRSDANTTSVSANKDMAWEWGVQKDPLKKQNIWCTLCDKRVCGGITKLKEHLTHIGGNVAACPNVTTEITKKKKIRKKERQRTIEILRSTSCIDLSENDDEQDDTPQPQVKKRKFVSSRNVRGPIDDVYKPDHGKGNQTTLDKNNPIKEKLKKLAWKKIAVWAYSVGLPFNVVRDEGFQDAINAIGEYGRGMPAPSYHNMRVTLLKDVLEDTRKFVDSFRPQWKKFGCSIMSGFWTDGKHRSLINFLVNCPTGTVFLKSIDASKHIHNVEYIVKKVNEVIAEVGEENVVQFITDNGSNYKAAGKILEEQHPKLFWTPCAAHCVNLIVQDIGKKEETIATALNEARAIVVYIYSHGRILNMMRKLTKNRELHRSCVTRFATQFYTLQSVHENRHHLRVLFVSEQWRKTDFAKKAPGKRVEKIVSKQSFWDGVYLACQIYAPLVDIVRLVDTEERPCMGYIYDAMSRAQDQISKNLNDGNNDKKRLAGRILSIIQTRCNDQLLHPLHAAGCFLNPAIFHGDKSKEYEANKQIMTGLYVAIDRLVPDEDENDTLRQELNLYIDLSGQFGSPAAKRSMTKVAPYIWWRSYGIDTPILRKFAITVLSQTCSASPCERNWSTFDNLHSKKRNCLLQQKLNELVFIQYNIRLQKRFMSLQNKSLDPILLRDVEENDDWTIPMEDELQDFVDGGDDLLWSDVQEAMGATVDAPPNIRSKRESYRDDDGDDINDVGNDLDEEVNALDDRRMSISELACTYACLILSDDGIPITAEKITTLLKAANVSIESYWAGLFAKLAEKKNIDDLILNVGAGGGGGAAPAVSAPAAGGGGAAAAAPAAEEKKEEPKEESDDDMGFSLFD</sequence>
<evidence type="ECO:0000256" key="5">
    <source>
        <dbReference type="ARBA" id="ARBA00023274"/>
    </source>
</evidence>
<dbReference type="EMBL" id="NBSK02000003">
    <property type="protein sequence ID" value="KAJ0215629.1"/>
    <property type="molecule type" value="Genomic_DNA"/>
</dbReference>
<feature type="region of interest" description="Disordered" evidence="6">
    <location>
        <begin position="13"/>
        <end position="38"/>
    </location>
</feature>
<dbReference type="SUPFAM" id="SSF53098">
    <property type="entry name" value="Ribonuclease H-like"/>
    <property type="match status" value="1"/>
</dbReference>
<dbReference type="AlphaFoldDB" id="A0A9R1XMY3"/>
<protein>
    <recommendedName>
        <fullName evidence="11">BED-type domain-containing protein</fullName>
    </recommendedName>
</protein>
<feature type="compositionally biased region" description="Low complexity" evidence="6">
    <location>
        <begin position="19"/>
        <end position="38"/>
    </location>
</feature>
<dbReference type="InterPro" id="IPR008906">
    <property type="entry name" value="HATC_C_dom"/>
</dbReference>
<comment type="function">
    <text evidence="1">Plays an important role in the elongation step of protein synthesis.</text>
</comment>
<keyword evidence="4" id="KW-0689">Ribosomal protein</keyword>
<dbReference type="InterPro" id="IPR007021">
    <property type="entry name" value="DUF659"/>
</dbReference>
<dbReference type="Gene3D" id="1.10.10.1410">
    <property type="match status" value="1"/>
</dbReference>
<comment type="similarity">
    <text evidence="2">Belongs to the eukaryotic ribosomal protein P1/P2 family.</text>
</comment>
<evidence type="ECO:0000256" key="4">
    <source>
        <dbReference type="ARBA" id="ARBA00022980"/>
    </source>
</evidence>
<keyword evidence="10" id="KW-1185">Reference proteome</keyword>
<evidence type="ECO:0000313" key="9">
    <source>
        <dbReference type="EMBL" id="KAJ0215629.1"/>
    </source>
</evidence>
<feature type="compositionally biased region" description="Basic and acidic residues" evidence="6">
    <location>
        <begin position="155"/>
        <end position="166"/>
    </location>
</feature>
<evidence type="ECO:0008006" key="11">
    <source>
        <dbReference type="Google" id="ProtNLM"/>
    </source>
</evidence>
<feature type="region of interest" description="Disordered" evidence="6">
    <location>
        <begin position="840"/>
        <end position="884"/>
    </location>
</feature>
<dbReference type="Pfam" id="PF00428">
    <property type="entry name" value="Ribosomal_60s"/>
    <property type="match status" value="1"/>
</dbReference>
<feature type="region of interest" description="Disordered" evidence="6">
    <location>
        <begin position="735"/>
        <end position="757"/>
    </location>
</feature>
<evidence type="ECO:0000313" key="10">
    <source>
        <dbReference type="Proteomes" id="UP000235145"/>
    </source>
</evidence>
<evidence type="ECO:0000256" key="1">
    <source>
        <dbReference type="ARBA" id="ARBA00003362"/>
    </source>
</evidence>
<dbReference type="GO" id="GO:0043021">
    <property type="term" value="F:ribonucleoprotein complex binding"/>
    <property type="evidence" value="ECO:0000318"/>
    <property type="project" value="GO_Central"/>
</dbReference>
<dbReference type="GO" id="GO:0006414">
    <property type="term" value="P:translational elongation"/>
    <property type="evidence" value="ECO:0007669"/>
    <property type="project" value="InterPro"/>
</dbReference>
<feature type="region of interest" description="Disordered" evidence="6">
    <location>
        <begin position="126"/>
        <end position="174"/>
    </location>
</feature>
<organism evidence="9 10">
    <name type="scientific">Lactuca sativa</name>
    <name type="common">Garden lettuce</name>
    <dbReference type="NCBI Taxonomy" id="4236"/>
    <lineage>
        <taxon>Eukaryota</taxon>
        <taxon>Viridiplantae</taxon>
        <taxon>Streptophyta</taxon>
        <taxon>Embryophyta</taxon>
        <taxon>Tracheophyta</taxon>
        <taxon>Spermatophyta</taxon>
        <taxon>Magnoliopsida</taxon>
        <taxon>eudicotyledons</taxon>
        <taxon>Gunneridae</taxon>
        <taxon>Pentapetalae</taxon>
        <taxon>asterids</taxon>
        <taxon>campanulids</taxon>
        <taxon>Asterales</taxon>
        <taxon>Asteraceae</taxon>
        <taxon>Cichorioideae</taxon>
        <taxon>Cichorieae</taxon>
        <taxon>Lactucinae</taxon>
        <taxon>Lactuca</taxon>
    </lineage>
</organism>
<name>A0A9R1XMY3_LACSA</name>
<dbReference type="GO" id="GO:0030295">
    <property type="term" value="F:protein kinase activator activity"/>
    <property type="evidence" value="ECO:0000318"/>
    <property type="project" value="GO_Central"/>
</dbReference>
<dbReference type="GO" id="GO:0022625">
    <property type="term" value="C:cytosolic large ribosomal subunit"/>
    <property type="evidence" value="ECO:0000318"/>
    <property type="project" value="GO_Central"/>
</dbReference>
<evidence type="ECO:0000256" key="2">
    <source>
        <dbReference type="ARBA" id="ARBA00005436"/>
    </source>
</evidence>
<dbReference type="Pfam" id="PF05699">
    <property type="entry name" value="Dimer_Tnp_hAT"/>
    <property type="match status" value="1"/>
</dbReference>
<dbReference type="FunFam" id="1.10.10.1410:FF:000001">
    <property type="entry name" value="60S acidic ribosomal protein P1"/>
    <property type="match status" value="1"/>
</dbReference>
<gene>
    <name evidence="9" type="ORF">LSAT_V11C300152330</name>
</gene>
<dbReference type="PANTHER" id="PTHR45696">
    <property type="entry name" value="60S ACIDIC RIBOSOMAL PROTEIN P1"/>
    <property type="match status" value="1"/>
</dbReference>